<dbReference type="PROSITE" id="PS50016">
    <property type="entry name" value="ZF_PHD_2"/>
    <property type="match status" value="1"/>
</dbReference>
<feature type="site" description="Histone H3K4me3 binding" evidence="8">
    <location>
        <position position="565"/>
    </location>
</feature>
<keyword evidence="3 9" id="KW-0479">Metal-binding</keyword>
<keyword evidence="15" id="KW-1185">Reference proteome</keyword>
<dbReference type="GO" id="GO:0008270">
    <property type="term" value="F:zinc ion binding"/>
    <property type="evidence" value="ECO:0007669"/>
    <property type="project" value="UniProtKB-KW"/>
</dbReference>
<dbReference type="Proteomes" id="UP001140091">
    <property type="component" value="Unassembled WGS sequence"/>
</dbReference>
<dbReference type="GO" id="GO:0000785">
    <property type="term" value="C:chromatin"/>
    <property type="evidence" value="ECO:0007669"/>
    <property type="project" value="UniProtKB-ARBA"/>
</dbReference>
<feature type="binding site" evidence="9">
    <location>
        <position position="551"/>
    </location>
    <ligand>
        <name>Zn(2+)</name>
        <dbReference type="ChEBI" id="CHEBI:29105"/>
        <label>1</label>
    </ligand>
</feature>
<comment type="subunit">
    <text evidence="11">Component of an histone acetyltransferase complex. Interacts with H3K4me3 and to a lesser extent with H3K4me2.</text>
</comment>
<evidence type="ECO:0000256" key="2">
    <source>
        <dbReference type="ARBA" id="ARBA00010210"/>
    </source>
</evidence>
<dbReference type="PANTHER" id="PTHR10333:SF42">
    <property type="entry name" value="INHIBITOR OF GROWTH PROTEIN 5"/>
    <property type="match status" value="1"/>
</dbReference>
<dbReference type="OrthoDB" id="2505961at2759"/>
<dbReference type="GO" id="GO:0005634">
    <property type="term" value="C:nucleus"/>
    <property type="evidence" value="ECO:0007669"/>
    <property type="project" value="UniProtKB-SubCell"/>
</dbReference>
<feature type="compositionally biased region" description="Basic and acidic residues" evidence="12">
    <location>
        <begin position="343"/>
        <end position="352"/>
    </location>
</feature>
<comment type="domain">
    <text evidence="11">The PHD-type zinc finger mediates the binding to H3K4me3.</text>
</comment>
<dbReference type="InterPro" id="IPR024610">
    <property type="entry name" value="ING_N_histone-binding"/>
</dbReference>
<dbReference type="CDD" id="cd15505">
    <property type="entry name" value="PHD_ING"/>
    <property type="match status" value="1"/>
</dbReference>
<keyword evidence="4 10" id="KW-0863">Zinc-finger</keyword>
<dbReference type="EMBL" id="JANBPK010000827">
    <property type="protein sequence ID" value="KAJ2930632.1"/>
    <property type="molecule type" value="Genomic_DNA"/>
</dbReference>
<feature type="binding site" evidence="9">
    <location>
        <position position="575"/>
    </location>
    <ligand>
        <name>Zn(2+)</name>
        <dbReference type="ChEBI" id="CHEBI:29105"/>
        <label>1</label>
    </ligand>
</feature>
<dbReference type="InterPro" id="IPR001965">
    <property type="entry name" value="Znf_PHD"/>
</dbReference>
<dbReference type="CDD" id="cd16859">
    <property type="entry name" value="ING_ING4_5"/>
    <property type="match status" value="1"/>
</dbReference>
<evidence type="ECO:0000256" key="7">
    <source>
        <dbReference type="ARBA" id="ARBA00023242"/>
    </source>
</evidence>
<feature type="binding site" evidence="9">
    <location>
        <position position="569"/>
    </location>
    <ligand>
        <name>Zn(2+)</name>
        <dbReference type="ChEBI" id="CHEBI:29105"/>
        <label>2</label>
    </ligand>
</feature>
<evidence type="ECO:0000256" key="6">
    <source>
        <dbReference type="ARBA" id="ARBA00022853"/>
    </source>
</evidence>
<comment type="function">
    <text evidence="11">Component of an histone acetyltransferase complex.</text>
</comment>
<evidence type="ECO:0000256" key="3">
    <source>
        <dbReference type="ARBA" id="ARBA00022723"/>
    </source>
</evidence>
<dbReference type="AlphaFoldDB" id="A0A9W8J9J5"/>
<feature type="site" description="Histone H3K4me3 binding" evidence="8">
    <location>
        <position position="561"/>
    </location>
</feature>
<dbReference type="Pfam" id="PF12998">
    <property type="entry name" value="ING"/>
    <property type="match status" value="1"/>
</dbReference>
<dbReference type="GO" id="GO:0006325">
    <property type="term" value="P:chromatin organization"/>
    <property type="evidence" value="ECO:0007669"/>
    <property type="project" value="UniProtKB-KW"/>
</dbReference>
<evidence type="ECO:0000313" key="14">
    <source>
        <dbReference type="EMBL" id="KAJ2930632.1"/>
    </source>
</evidence>
<reference evidence="14" key="1">
    <citation type="submission" date="2022-06" db="EMBL/GenBank/DDBJ databases">
        <title>Genome Sequence of Candolleomyces eurysporus.</title>
        <authorList>
            <person name="Buettner E."/>
        </authorList>
    </citation>
    <scope>NUCLEOTIDE SEQUENCE</scope>
    <source>
        <strain evidence="14">VTCC 930004</strain>
    </source>
</reference>
<feature type="binding site" evidence="9">
    <location>
        <position position="594"/>
    </location>
    <ligand>
        <name>Zn(2+)</name>
        <dbReference type="ChEBI" id="CHEBI:29105"/>
        <label>2</label>
    </ligand>
</feature>
<dbReference type="PROSITE" id="PS01359">
    <property type="entry name" value="ZF_PHD_1"/>
    <property type="match status" value="1"/>
</dbReference>
<accession>A0A9W8J9J5</accession>
<proteinExistence type="inferred from homology"/>
<dbReference type="SMART" id="SM00249">
    <property type="entry name" value="PHD"/>
    <property type="match status" value="1"/>
</dbReference>
<feature type="binding site" evidence="9">
    <location>
        <position position="578"/>
    </location>
    <ligand>
        <name>Zn(2+)</name>
        <dbReference type="ChEBI" id="CHEBI:29105"/>
        <label>1</label>
    </ligand>
</feature>
<dbReference type="CDD" id="cd12148">
    <property type="entry name" value="fungal_TF_MHR"/>
    <property type="match status" value="1"/>
</dbReference>
<feature type="region of interest" description="Disordered" evidence="12">
    <location>
        <begin position="310"/>
        <end position="453"/>
    </location>
</feature>
<dbReference type="InterPro" id="IPR019786">
    <property type="entry name" value="Zinc_finger_PHD-type_CS"/>
</dbReference>
<comment type="caution">
    <text evidence="14">The sequence shown here is derived from an EMBL/GenBank/DDBJ whole genome shotgun (WGS) entry which is preliminary data.</text>
</comment>
<keyword evidence="6 11" id="KW-0156">Chromatin regulator</keyword>
<comment type="similarity">
    <text evidence="2 11">Belongs to the ING family.</text>
</comment>
<feature type="site" description="Histone H3K4me3 binding" evidence="8">
    <location>
        <position position="573"/>
    </location>
</feature>
<dbReference type="InterPro" id="IPR013083">
    <property type="entry name" value="Znf_RING/FYVE/PHD"/>
</dbReference>
<evidence type="ECO:0000256" key="10">
    <source>
        <dbReference type="PROSITE-ProRule" id="PRU00146"/>
    </source>
</evidence>
<dbReference type="InterPro" id="IPR011011">
    <property type="entry name" value="Znf_FYVE_PHD"/>
</dbReference>
<feature type="site" description="Histone H3K4me3 binding" evidence="8">
    <location>
        <position position="550"/>
    </location>
</feature>
<evidence type="ECO:0000313" key="15">
    <source>
        <dbReference type="Proteomes" id="UP001140091"/>
    </source>
</evidence>
<dbReference type="SMART" id="SM01408">
    <property type="entry name" value="ING"/>
    <property type="match status" value="1"/>
</dbReference>
<comment type="subcellular location">
    <subcellularLocation>
        <location evidence="1 11">Nucleus</location>
    </subcellularLocation>
</comment>
<evidence type="ECO:0000256" key="5">
    <source>
        <dbReference type="ARBA" id="ARBA00022833"/>
    </source>
</evidence>
<feature type="binding site" evidence="9">
    <location>
        <position position="564"/>
    </location>
    <ligand>
        <name>Zn(2+)</name>
        <dbReference type="ChEBI" id="CHEBI:29105"/>
        <label>2</label>
    </ligand>
</feature>
<gene>
    <name evidence="14" type="ORF">H1R20_g6463</name>
</gene>
<dbReference type="SUPFAM" id="SSF57903">
    <property type="entry name" value="FYVE/PHD zinc finger"/>
    <property type="match status" value="1"/>
</dbReference>
<keyword evidence="7 11" id="KW-0539">Nucleus</keyword>
<feature type="compositionally biased region" description="Polar residues" evidence="12">
    <location>
        <begin position="438"/>
        <end position="448"/>
    </location>
</feature>
<feature type="non-terminal residue" evidence="14">
    <location>
        <position position="1"/>
    </location>
</feature>
<evidence type="ECO:0000256" key="1">
    <source>
        <dbReference type="ARBA" id="ARBA00004123"/>
    </source>
</evidence>
<feature type="domain" description="PHD-type" evidence="13">
    <location>
        <begin position="548"/>
        <end position="597"/>
    </location>
</feature>
<feature type="compositionally biased region" description="Low complexity" evidence="12">
    <location>
        <begin position="386"/>
        <end position="417"/>
    </location>
</feature>
<evidence type="ECO:0000256" key="4">
    <source>
        <dbReference type="ARBA" id="ARBA00022771"/>
    </source>
</evidence>
<dbReference type="GO" id="GO:0006355">
    <property type="term" value="P:regulation of DNA-templated transcription"/>
    <property type="evidence" value="ECO:0007669"/>
    <property type="project" value="TreeGrafter"/>
</dbReference>
<evidence type="ECO:0000256" key="8">
    <source>
        <dbReference type="PIRSR" id="PIRSR628651-50"/>
    </source>
</evidence>
<name>A0A9W8J9J5_9AGAR</name>
<evidence type="ECO:0000256" key="12">
    <source>
        <dbReference type="SAM" id="MobiDB-lite"/>
    </source>
</evidence>
<organism evidence="14 15">
    <name type="scientific">Candolleomyces eurysporus</name>
    <dbReference type="NCBI Taxonomy" id="2828524"/>
    <lineage>
        <taxon>Eukaryota</taxon>
        <taxon>Fungi</taxon>
        <taxon>Dikarya</taxon>
        <taxon>Basidiomycota</taxon>
        <taxon>Agaricomycotina</taxon>
        <taxon>Agaricomycetes</taxon>
        <taxon>Agaricomycetidae</taxon>
        <taxon>Agaricales</taxon>
        <taxon>Agaricineae</taxon>
        <taxon>Psathyrellaceae</taxon>
        <taxon>Candolleomyces</taxon>
    </lineage>
</organism>
<feature type="compositionally biased region" description="Basic residues" evidence="12">
    <location>
        <begin position="600"/>
        <end position="612"/>
    </location>
</feature>
<dbReference type="InterPro" id="IPR028651">
    <property type="entry name" value="ING_fam"/>
</dbReference>
<keyword evidence="5 9" id="KW-0862">Zinc</keyword>
<evidence type="ECO:0000259" key="13">
    <source>
        <dbReference type="PROSITE" id="PS50016"/>
    </source>
</evidence>
<feature type="binding site" evidence="9">
    <location>
        <position position="553"/>
    </location>
    <ligand>
        <name>Zn(2+)</name>
        <dbReference type="ChEBI" id="CHEBI:29105"/>
        <label>1</label>
    </ligand>
</feature>
<protein>
    <recommendedName>
        <fullName evidence="11">Chromatin modification-related protein</fullName>
    </recommendedName>
</protein>
<dbReference type="PANTHER" id="PTHR10333">
    <property type="entry name" value="INHIBITOR OF GROWTH PROTEIN"/>
    <property type="match status" value="1"/>
</dbReference>
<evidence type="ECO:0000256" key="11">
    <source>
        <dbReference type="RuleBase" id="RU361213"/>
    </source>
</evidence>
<evidence type="ECO:0000256" key="9">
    <source>
        <dbReference type="PIRSR" id="PIRSR628651-51"/>
    </source>
</evidence>
<dbReference type="InterPro" id="IPR019787">
    <property type="entry name" value="Znf_PHD-finger"/>
</dbReference>
<dbReference type="Gene3D" id="3.30.40.10">
    <property type="entry name" value="Zinc/RING finger domain, C3HC4 (zinc finger)"/>
    <property type="match status" value="1"/>
</dbReference>
<feature type="binding site" evidence="9">
    <location>
        <position position="591"/>
    </location>
    <ligand>
        <name>Zn(2+)</name>
        <dbReference type="ChEBI" id="CHEBI:29105"/>
        <label>2</label>
    </ligand>
</feature>
<feature type="region of interest" description="Disordered" evidence="12">
    <location>
        <begin position="600"/>
        <end position="621"/>
    </location>
</feature>
<sequence>MRYRVKCFAGDSSVVNPAADGLDQDIRASPGFIEMDSLLSSFNRSSFPQHLRSPIVDNVVDPYLYTAFLLPLFATIILHEPHADIPRSGCISSLKILTAARGILDLVYDVCNTSYDITLLDPFCSASWYLSGRILVRFLQTALEHQKTDESVGDDQLSTAYSLLLLSEYNHTLDSLPLDLSRNFADLRELDAVLSSSMQTMTTKVTNLTTMIEEGKATTPSERLWLLHELAEEAGRLKLGGEDKIRVACQAADNLKAHNNHLRNLTDTLPGFDTSVLIRKTQYPHVSAQSFMPVHTTEHGRRRRNVAGSLLTAQSNPADPSPAKRKRVVNREDDIDIGSIKSPRKERVETNGRGRGNARLKKVNERAPSPAESDVLSVNYRQTSQNARSTAANSRAANASGSTNKRARGNANSNRNGTPLSHADYANTSYDPRFPSALVQQNGANSSSGRRDAYGAASSSLAAYTNGAAAGMVNGVGNHQQIMQAYDMHNLHLQNWNPTTGQPLEGPGMPVSRNTNHVSAAAAAAAASAAATAVDNGGTDGDGDADDARYCLCNGFSYGEMIGCDGDSCEREWFHLTCIGLGAPPSGNWFCDDCKNKRNQKRTARGGKRRAGGGRGSGKNA</sequence>
<dbReference type="Gene3D" id="6.10.140.1740">
    <property type="match status" value="1"/>
</dbReference>